<keyword evidence="3" id="KW-1185">Reference proteome</keyword>
<accession>K0RAK9</accession>
<evidence type="ECO:0000259" key="1">
    <source>
        <dbReference type="Pfam" id="PF06544"/>
    </source>
</evidence>
<dbReference type="CDD" id="cd24163">
    <property type="entry name" value="RWDD2_C"/>
    <property type="match status" value="1"/>
</dbReference>
<dbReference type="OMA" id="CKSAAHE"/>
<dbReference type="InterPro" id="IPR059181">
    <property type="entry name" value="RWDD2A-B_C"/>
</dbReference>
<dbReference type="OrthoDB" id="41738at2759"/>
<dbReference type="PANTHER" id="PTHR15955">
    <property type="entry name" value="RWD DOMAIN CONTAINING PROTEIN 2"/>
    <property type="match status" value="1"/>
</dbReference>
<dbReference type="InterPro" id="IPR010541">
    <property type="entry name" value="Prp3_C"/>
</dbReference>
<dbReference type="EMBL" id="AGNL01044121">
    <property type="protein sequence ID" value="EJK50200.1"/>
    <property type="molecule type" value="Genomic_DNA"/>
</dbReference>
<organism evidence="2 3">
    <name type="scientific">Thalassiosira oceanica</name>
    <name type="common">Marine diatom</name>
    <dbReference type="NCBI Taxonomy" id="159749"/>
    <lineage>
        <taxon>Eukaryota</taxon>
        <taxon>Sar</taxon>
        <taxon>Stramenopiles</taxon>
        <taxon>Ochrophyta</taxon>
        <taxon>Bacillariophyta</taxon>
        <taxon>Coscinodiscophyceae</taxon>
        <taxon>Thalassiosirophycidae</taxon>
        <taxon>Thalassiosirales</taxon>
        <taxon>Thalassiosiraceae</taxon>
        <taxon>Thalassiosira</taxon>
    </lineage>
</organism>
<proteinExistence type="predicted"/>
<gene>
    <name evidence="2" type="ORF">THAOC_30860</name>
</gene>
<reference evidence="2 3" key="1">
    <citation type="journal article" date="2012" name="Genome Biol.">
        <title>Genome and low-iron response of an oceanic diatom adapted to chronic iron limitation.</title>
        <authorList>
            <person name="Lommer M."/>
            <person name="Specht M."/>
            <person name="Roy A.S."/>
            <person name="Kraemer L."/>
            <person name="Andreson R."/>
            <person name="Gutowska M.A."/>
            <person name="Wolf J."/>
            <person name="Bergner S.V."/>
            <person name="Schilhabel M.B."/>
            <person name="Klostermeier U.C."/>
            <person name="Beiko R.G."/>
            <person name="Rosenstiel P."/>
            <person name="Hippler M."/>
            <person name="Laroche J."/>
        </authorList>
    </citation>
    <scope>NUCLEOTIDE SEQUENCE [LARGE SCALE GENOMIC DNA]</scope>
    <source>
        <strain evidence="2 3">CCMP1005</strain>
    </source>
</reference>
<protein>
    <recommendedName>
        <fullName evidence="1">Small nuclear ribonucleoprotein Prp3 C-terminal domain-containing protein</fullName>
    </recommendedName>
</protein>
<dbReference type="eggNOG" id="ENOG502RUK1">
    <property type="taxonomic scope" value="Eukaryota"/>
</dbReference>
<sequence>MFSQDETDEARERRGAECEFVRSAYGESEARIVGPAAGGGAAAPWSVPWLCPPAGTTQPATAGSDVRVELRLGMPPDYPVREGAGLRVSVELVSSPSSPPFLRRAALRAVQDLTARCKSAAHEIAESGGGEAVWSVLAAADEWISSDWETTLGEYEKLASRNDSDHGEVSESAMSNRADLTLGRRIIYSHHIIANSKRRGLHDLASQYNLGGYAKIGWPGVVLVEGEESSCQSFVDEIKRWRWQQLQVRGEEQIRIPRGDSLDDHRKLSPDFEELGEDEMSALAQNCRVAGLEGLFLTCLKINDSRNKSDVEEVVETGHYGVLVNVDHMNNAKSYRKWLKRTCQSQGCTLMIRQHHGNLNEQSKPRIYVAILGERECVKIVLKQWRTSRVDVDSRNKPCLERMMKVVAEGDVTRIPRGLSNDDDDVNCSAEKLQTVLESIDESWGSAMEAGGP</sequence>
<comment type="caution">
    <text evidence="2">The sequence shown here is derived from an EMBL/GenBank/DDBJ whole genome shotgun (WGS) entry which is preliminary data.</text>
</comment>
<dbReference type="Pfam" id="PF06544">
    <property type="entry name" value="Prp3_C"/>
    <property type="match status" value="1"/>
</dbReference>
<dbReference type="AlphaFoldDB" id="K0RAK9"/>
<dbReference type="InterPro" id="IPR017359">
    <property type="entry name" value="Phi-like"/>
</dbReference>
<evidence type="ECO:0000313" key="3">
    <source>
        <dbReference type="Proteomes" id="UP000266841"/>
    </source>
</evidence>
<dbReference type="Proteomes" id="UP000266841">
    <property type="component" value="Unassembled WGS sequence"/>
</dbReference>
<evidence type="ECO:0000313" key="2">
    <source>
        <dbReference type="EMBL" id="EJK50200.1"/>
    </source>
</evidence>
<dbReference type="PANTHER" id="PTHR15955:SF8">
    <property type="entry name" value="RWD DOMAIN-CONTAINING PROTEIN 2B-RELATED"/>
    <property type="match status" value="1"/>
</dbReference>
<name>K0RAK9_THAOC</name>
<feature type="domain" description="Small nuclear ribonucleoprotein Prp3 C-terminal" evidence="1">
    <location>
        <begin position="186"/>
        <end position="265"/>
    </location>
</feature>